<dbReference type="Gene3D" id="3.40.50.1460">
    <property type="match status" value="1"/>
</dbReference>
<dbReference type="PANTHER" id="PTHR48104:SF30">
    <property type="entry name" value="METACASPASE-1"/>
    <property type="match status" value="1"/>
</dbReference>
<evidence type="ECO:0000259" key="1">
    <source>
        <dbReference type="Pfam" id="PF00656"/>
    </source>
</evidence>
<organism evidence="2 3">
    <name type="scientific">Nostoc minutum NIES-26</name>
    <dbReference type="NCBI Taxonomy" id="1844469"/>
    <lineage>
        <taxon>Bacteria</taxon>
        <taxon>Bacillati</taxon>
        <taxon>Cyanobacteriota</taxon>
        <taxon>Cyanophyceae</taxon>
        <taxon>Nostocales</taxon>
        <taxon>Nostocaceae</taxon>
        <taxon>Nostoc</taxon>
    </lineage>
</organism>
<dbReference type="PANTHER" id="PTHR48104">
    <property type="entry name" value="METACASPASE-4"/>
    <property type="match status" value="1"/>
</dbReference>
<name>A0A367QWK3_9NOSO</name>
<dbReference type="GO" id="GO:0006508">
    <property type="term" value="P:proteolysis"/>
    <property type="evidence" value="ECO:0007669"/>
    <property type="project" value="InterPro"/>
</dbReference>
<proteinExistence type="predicted"/>
<dbReference type="Pfam" id="PF00656">
    <property type="entry name" value="Peptidase_C14"/>
    <property type="match status" value="1"/>
</dbReference>
<dbReference type="InterPro" id="IPR050452">
    <property type="entry name" value="Metacaspase"/>
</dbReference>
<dbReference type="GO" id="GO:0004197">
    <property type="term" value="F:cysteine-type endopeptidase activity"/>
    <property type="evidence" value="ECO:0007669"/>
    <property type="project" value="InterPro"/>
</dbReference>
<sequence length="706" mass="78093">MTEKTNQVPNLYALLIGIDCYMPNILPDGSYYKSLGGCVRDINHIEAFLKNTQKVPQTKILKLTASVNPDKPGQQQPVEPSEKLPTRKNIVDSFRKLGEIAPETAQIYIQYSGHGGRAKTVFPDIKGIGEIDEGLVPTDIGTSEGQYLRDLELAQLLKELVDKKLTVTLVLDCCHSGGATRGDAEIRGMNVEDDKPLLSTFEPVAPLEVLAATWQSLGGGTRGLKASGVPESRDYVLLAACRQNEYAYEYAFNRETRERNGALTYWLLDTLRQQNPGQTYKDLYDRIHAQIHSQFPSQTPMLLGEGDRLIFGTERVKTVFAVPVMKVEQTEIGEMRALLEVGQANGVTKGAEFAIYPRSTTDLTKKDNRVAIARIIQRGGTDSLCKLEAIAGKELKVEPGDLAVQIAVAASLVRKVSLLTQEGEQNKKALAALKAAIPGNGWVELDETRTAGDNGEGVDYFVEINNNYEFEIRDSGGAIFQNIKPTLKIDDPTAPEKIVKRLVHLAKYRAAKTIDNVDTDSPLSGKLAVEWMGTSDTYDRGDPIPALSQLQKFSDRTQPTVKIGDYIFLSIRNNSTETLNVAVLNFESDWSIQQIHPQKPTELFITLEPGKEEKIPLQPALEGEGNEVENTVKVFATKDRANFRWLELPSLDEEIVQKGFGRRSLNPLETLLAAIDGEQPITRKLTVAASPSREWTTKQVTLTITK</sequence>
<dbReference type="GO" id="GO:0005737">
    <property type="term" value="C:cytoplasm"/>
    <property type="evidence" value="ECO:0007669"/>
    <property type="project" value="TreeGrafter"/>
</dbReference>
<accession>A0A367QWK3</accession>
<evidence type="ECO:0000313" key="2">
    <source>
        <dbReference type="EMBL" id="RCJ28030.1"/>
    </source>
</evidence>
<dbReference type="Proteomes" id="UP000252107">
    <property type="component" value="Unassembled WGS sequence"/>
</dbReference>
<reference evidence="2" key="1">
    <citation type="submission" date="2016-04" db="EMBL/GenBank/DDBJ databases">
        <authorList>
            <person name="Tabuchi Yagui T.R."/>
        </authorList>
    </citation>
    <scope>NUCLEOTIDE SEQUENCE [LARGE SCALE GENOMIC DNA]</scope>
    <source>
        <strain evidence="2">NIES-26</strain>
    </source>
</reference>
<dbReference type="EMBL" id="LXQD01000300">
    <property type="protein sequence ID" value="RCJ28030.1"/>
    <property type="molecule type" value="Genomic_DNA"/>
</dbReference>
<keyword evidence="3" id="KW-1185">Reference proteome</keyword>
<dbReference type="InterPro" id="IPR011600">
    <property type="entry name" value="Pept_C14_caspase"/>
</dbReference>
<evidence type="ECO:0000313" key="3">
    <source>
        <dbReference type="Proteomes" id="UP000252107"/>
    </source>
</evidence>
<comment type="caution">
    <text evidence="2">The sequence shown here is derived from an EMBL/GenBank/DDBJ whole genome shotgun (WGS) entry which is preliminary data.</text>
</comment>
<dbReference type="AlphaFoldDB" id="A0A367QWK3"/>
<feature type="domain" description="Peptidase C14 caspase" evidence="1">
    <location>
        <begin position="12"/>
        <end position="301"/>
    </location>
</feature>
<protein>
    <recommendedName>
        <fullName evidence="1">Peptidase C14 caspase domain-containing protein</fullName>
    </recommendedName>
</protein>
<gene>
    <name evidence="2" type="ORF">A6770_24390</name>
</gene>